<dbReference type="Proteomes" id="UP001604277">
    <property type="component" value="Unassembled WGS sequence"/>
</dbReference>
<reference evidence="2" key="1">
    <citation type="submission" date="2024-07" db="EMBL/GenBank/DDBJ databases">
        <title>Two chromosome-level genome assemblies of Korean endemic species Abeliophyllum distichum and Forsythia ovata (Oleaceae).</title>
        <authorList>
            <person name="Mun J.H."/>
        </authorList>
    </citation>
    <scope>NUCLEOTIDE SEQUENCE</scope>
    <source>
        <strain evidence="2">KNKB202402200001</strain>
        <tissue evidence="2">Leaf</tissue>
    </source>
</reference>
<evidence type="ECO:0000313" key="1">
    <source>
        <dbReference type="EMBL" id="KAL2538243.1"/>
    </source>
</evidence>
<protein>
    <submittedName>
        <fullName evidence="2">Uncharacterized protein</fullName>
    </submittedName>
</protein>
<proteinExistence type="predicted"/>
<sequence>MEALRTCLERAMTYSFPQQQEKYKRWLAFKKWGPYELVSDERWHIACFNNKQTMSKGANIRQLRNIQIFLGGAMTYGSLYNKKTTSEGSFSTIRFLTNLPSMSDDL</sequence>
<dbReference type="AlphaFoldDB" id="A0ABD1VNP7"/>
<reference evidence="3" key="2">
    <citation type="submission" date="2024-07" db="EMBL/GenBank/DDBJ databases">
        <title>Two chromosome-level genome assemblies of Korean endemic species Abeliophyllum distichum and Forsythia ovata (Oleaceae).</title>
        <authorList>
            <person name="Jang H."/>
        </authorList>
    </citation>
    <scope>NUCLEOTIDE SEQUENCE [LARGE SCALE GENOMIC DNA]</scope>
</reference>
<comment type="caution">
    <text evidence="2">The sequence shown here is derived from an EMBL/GenBank/DDBJ whole genome shotgun (WGS) entry which is preliminary data.</text>
</comment>
<evidence type="ECO:0000313" key="2">
    <source>
        <dbReference type="EMBL" id="KAL2538263.1"/>
    </source>
</evidence>
<dbReference type="EMBL" id="JBFOLJ010000005">
    <property type="protein sequence ID" value="KAL2538243.1"/>
    <property type="molecule type" value="Genomic_DNA"/>
</dbReference>
<accession>A0ABD1VNP7</accession>
<organism evidence="2 3">
    <name type="scientific">Forsythia ovata</name>
    <dbReference type="NCBI Taxonomy" id="205694"/>
    <lineage>
        <taxon>Eukaryota</taxon>
        <taxon>Viridiplantae</taxon>
        <taxon>Streptophyta</taxon>
        <taxon>Embryophyta</taxon>
        <taxon>Tracheophyta</taxon>
        <taxon>Spermatophyta</taxon>
        <taxon>Magnoliopsida</taxon>
        <taxon>eudicotyledons</taxon>
        <taxon>Gunneridae</taxon>
        <taxon>Pentapetalae</taxon>
        <taxon>asterids</taxon>
        <taxon>lamiids</taxon>
        <taxon>Lamiales</taxon>
        <taxon>Oleaceae</taxon>
        <taxon>Forsythieae</taxon>
        <taxon>Forsythia</taxon>
    </lineage>
</organism>
<name>A0ABD1VNP7_9LAMI</name>
<gene>
    <name evidence="1" type="ORF">Fot_19634</name>
    <name evidence="2" type="ORF">Fot_19654</name>
</gene>
<evidence type="ECO:0000313" key="3">
    <source>
        <dbReference type="Proteomes" id="UP001604277"/>
    </source>
</evidence>
<dbReference type="EMBL" id="JBFOLJ010000005">
    <property type="protein sequence ID" value="KAL2538263.1"/>
    <property type="molecule type" value="Genomic_DNA"/>
</dbReference>
<keyword evidence="3" id="KW-1185">Reference proteome</keyword>